<sequence length="340" mass="38177">MAAISDPILWTRGKTIGNGSFGIVTLATTTNSSVDVPSTIAVKSALFSRSKSLQKERELLHEFQDCDHVIRCFGADVTEEDGKILYNMLLEYASGGSLADRIGQNSRQGLRDFEVKQYAKSILLGLSDIHGRGFVHLDIKPDNILLVGTERVAKIADFGFAKKVGVKSQKRKRGLKGTPMYMAPESVLDNEYGPEADIWAFGCTVFEMVTGKTVWDCSEADNVVYLLCKIGMGSPNLQNKRLSKVAEDFLRKCLVKESRSRWTADMLLKHPFLSSDDNVVVREQKQTRKKELNPLLFVEIARETDQLIDDICNSTEMDKLKPMKLLNYRSNKRRKLLEGC</sequence>
<name>A0AC58UGZ1_TOBAC</name>
<dbReference type="RefSeq" id="XP_075108749.1">
    <property type="nucleotide sequence ID" value="XM_075252648.1"/>
</dbReference>
<gene>
    <name evidence="2" type="primary">LOC142180583</name>
</gene>
<protein>
    <submittedName>
        <fullName evidence="2">Mitogen-activated protein kinase kinase kinase 20-like</fullName>
    </submittedName>
</protein>
<proteinExistence type="predicted"/>
<reference evidence="2" key="2">
    <citation type="submission" date="2025-08" db="UniProtKB">
        <authorList>
            <consortium name="RefSeq"/>
        </authorList>
    </citation>
    <scope>IDENTIFICATION</scope>
    <source>
        <tissue evidence="2">Leaf</tissue>
    </source>
</reference>
<evidence type="ECO:0000313" key="2">
    <source>
        <dbReference type="RefSeq" id="XP_075108749.1"/>
    </source>
</evidence>
<dbReference type="Proteomes" id="UP000790787">
    <property type="component" value="Chromosome 5"/>
</dbReference>
<organism evidence="1 2">
    <name type="scientific">Nicotiana tabacum</name>
    <name type="common">Common tobacco</name>
    <dbReference type="NCBI Taxonomy" id="4097"/>
    <lineage>
        <taxon>Eukaryota</taxon>
        <taxon>Viridiplantae</taxon>
        <taxon>Streptophyta</taxon>
        <taxon>Embryophyta</taxon>
        <taxon>Tracheophyta</taxon>
        <taxon>Spermatophyta</taxon>
        <taxon>Magnoliopsida</taxon>
        <taxon>eudicotyledons</taxon>
        <taxon>Gunneridae</taxon>
        <taxon>Pentapetalae</taxon>
        <taxon>asterids</taxon>
        <taxon>lamiids</taxon>
        <taxon>Solanales</taxon>
        <taxon>Solanaceae</taxon>
        <taxon>Nicotianoideae</taxon>
        <taxon>Nicotianeae</taxon>
        <taxon>Nicotiana</taxon>
    </lineage>
</organism>
<reference evidence="1" key="1">
    <citation type="journal article" date="2014" name="Nat. Commun.">
        <title>The tobacco genome sequence and its comparison with those of tomato and potato.</title>
        <authorList>
            <person name="Sierro N."/>
            <person name="Battey J.N."/>
            <person name="Ouadi S."/>
            <person name="Bakaher N."/>
            <person name="Bovet L."/>
            <person name="Willig A."/>
            <person name="Goepfert S."/>
            <person name="Peitsch M.C."/>
            <person name="Ivanov N.V."/>
        </authorList>
    </citation>
    <scope>NUCLEOTIDE SEQUENCE [LARGE SCALE GENOMIC DNA]</scope>
</reference>
<keyword evidence="1" id="KW-1185">Reference proteome</keyword>
<accession>A0AC58UGZ1</accession>
<evidence type="ECO:0000313" key="1">
    <source>
        <dbReference type="Proteomes" id="UP000790787"/>
    </source>
</evidence>